<dbReference type="InterPro" id="IPR000253">
    <property type="entry name" value="FHA_dom"/>
</dbReference>
<feature type="region of interest" description="Disordered" evidence="4">
    <location>
        <begin position="1"/>
        <end position="35"/>
    </location>
</feature>
<evidence type="ECO:0000256" key="2">
    <source>
        <dbReference type="ARBA" id="ARBA00022840"/>
    </source>
</evidence>
<evidence type="ECO:0000259" key="6">
    <source>
        <dbReference type="PROSITE" id="PS50011"/>
    </source>
</evidence>
<dbReference type="GO" id="GO:0005524">
    <property type="term" value="F:ATP binding"/>
    <property type="evidence" value="ECO:0007669"/>
    <property type="project" value="UniProtKB-UniRule"/>
</dbReference>
<gene>
    <name evidence="8" type="primary">LOC113211357</name>
</gene>
<dbReference type="InterPro" id="IPR011009">
    <property type="entry name" value="Kinase-like_dom_sf"/>
</dbReference>
<dbReference type="InterPro" id="IPR000719">
    <property type="entry name" value="Prot_kinase_dom"/>
</dbReference>
<dbReference type="RefSeq" id="XP_026285496.1">
    <property type="nucleotide sequence ID" value="XM_026429711.2"/>
</dbReference>
<dbReference type="AlphaFoldDB" id="A0A6J1T4C1"/>
<dbReference type="SUPFAM" id="SSF56112">
    <property type="entry name" value="Protein kinase-like (PK-like)"/>
    <property type="match status" value="1"/>
</dbReference>
<feature type="binding site" evidence="3">
    <location>
        <position position="222"/>
    </location>
    <ligand>
        <name>ATP</name>
        <dbReference type="ChEBI" id="CHEBI:30616"/>
    </ligand>
</feature>
<evidence type="ECO:0000313" key="8">
    <source>
        <dbReference type="RefSeq" id="XP_026285496.1"/>
    </source>
</evidence>
<reference evidence="8" key="1">
    <citation type="submission" date="2025-08" db="UniProtKB">
        <authorList>
            <consortium name="RefSeq"/>
        </authorList>
    </citation>
    <scope>IDENTIFICATION</scope>
    <source>
        <tissue evidence="8">Whole organism</tissue>
    </source>
</reference>
<dbReference type="Pfam" id="PF00069">
    <property type="entry name" value="Pkinase"/>
    <property type="match status" value="1"/>
</dbReference>
<protein>
    <submittedName>
        <fullName evidence="8">Ovarian-specific serine/threonine-protein kinase Lok-like</fullName>
    </submittedName>
</protein>
<dbReference type="PROSITE" id="PS00107">
    <property type="entry name" value="PROTEIN_KINASE_ATP"/>
    <property type="match status" value="1"/>
</dbReference>
<feature type="domain" description="FHA" evidence="5">
    <location>
        <begin position="62"/>
        <end position="129"/>
    </location>
</feature>
<dbReference type="InterPro" id="IPR008984">
    <property type="entry name" value="SMAD_FHA_dom_sf"/>
</dbReference>
<evidence type="ECO:0000259" key="5">
    <source>
        <dbReference type="PROSITE" id="PS50006"/>
    </source>
</evidence>
<evidence type="ECO:0000256" key="3">
    <source>
        <dbReference type="PROSITE-ProRule" id="PRU10141"/>
    </source>
</evidence>
<proteinExistence type="predicted"/>
<dbReference type="Gene3D" id="1.10.510.10">
    <property type="entry name" value="Transferase(Phosphotransferase) domain 1"/>
    <property type="match status" value="1"/>
</dbReference>
<sequence>MADPDLDETLPTTQGSTQPVSQDPGTDNSPKDVLSPVSQTYWGRLCPLSRRLKHHDLVESSITFGTKSSNTIVIHEGLVDKDYFKYLDSVHFRIERDSILIKGSNNFRRPKVDIHDLSRHGLFINGYKVGSGPRSISTPTKSGSSSTELKNNDLISLPTNKNGIYDKKFDAYIFIDSYAPIPSHFPKSVVEQYHVSLKLGAGAFGEVHLTSNKATGQTSAMKAIVQSFAPDFNSVDKQRCSNKLLNELEILRTLDHPNVIKLNNSILHKNECFVFLEYMEGSDLAERISKLGRLPEHITKILFYQICLGVQYLHSNRIIHRDIKPANVLLASRRSETLAKLTDFGLSKVLRSTENMRTLCGTRLYAAPELLSCKNEGKYTAQVDIWSLGVLLFVCLSGDDPFATEPHLIEKHIMIALYVMTPDVWKNVSVVAKNLVDSMLIIDPLERIRLTDLLKDEWFQDANLHVKLKTLYEFYGHPLPEYNLKSTIHNPHKKIKTQLNEF</sequence>
<dbReference type="FunFam" id="1.10.510.10:FF:000571">
    <property type="entry name" value="Maternal embryonic leucine zipper kinase"/>
    <property type="match status" value="1"/>
</dbReference>
<feature type="domain" description="Protein kinase" evidence="6">
    <location>
        <begin position="193"/>
        <end position="459"/>
    </location>
</feature>
<dbReference type="GeneID" id="113211357"/>
<dbReference type="InterPro" id="IPR017441">
    <property type="entry name" value="Protein_kinase_ATP_BS"/>
</dbReference>
<dbReference type="Proteomes" id="UP000504606">
    <property type="component" value="Unplaced"/>
</dbReference>
<dbReference type="SUPFAM" id="SSF49879">
    <property type="entry name" value="SMAD/FHA domain"/>
    <property type="match status" value="1"/>
</dbReference>
<dbReference type="Gene3D" id="2.60.200.20">
    <property type="match status" value="1"/>
</dbReference>
<keyword evidence="7" id="KW-1185">Reference proteome</keyword>
<evidence type="ECO:0000313" key="7">
    <source>
        <dbReference type="Proteomes" id="UP000504606"/>
    </source>
</evidence>
<dbReference type="PANTHER" id="PTHR24347">
    <property type="entry name" value="SERINE/THREONINE-PROTEIN KINASE"/>
    <property type="match status" value="1"/>
</dbReference>
<dbReference type="GO" id="GO:0004672">
    <property type="term" value="F:protein kinase activity"/>
    <property type="evidence" value="ECO:0007669"/>
    <property type="project" value="InterPro"/>
</dbReference>
<dbReference type="PROSITE" id="PS50006">
    <property type="entry name" value="FHA_DOMAIN"/>
    <property type="match status" value="1"/>
</dbReference>
<dbReference type="InterPro" id="IPR008271">
    <property type="entry name" value="Ser/Thr_kinase_AS"/>
</dbReference>
<dbReference type="OrthoDB" id="40902at2759"/>
<dbReference type="PROSITE" id="PS50011">
    <property type="entry name" value="PROTEIN_KINASE_DOM"/>
    <property type="match status" value="1"/>
</dbReference>
<accession>A0A6J1T4C1</accession>
<organism evidence="7 8">
    <name type="scientific">Frankliniella occidentalis</name>
    <name type="common">Western flower thrips</name>
    <name type="synonym">Euthrips occidentalis</name>
    <dbReference type="NCBI Taxonomy" id="133901"/>
    <lineage>
        <taxon>Eukaryota</taxon>
        <taxon>Metazoa</taxon>
        <taxon>Ecdysozoa</taxon>
        <taxon>Arthropoda</taxon>
        <taxon>Hexapoda</taxon>
        <taxon>Insecta</taxon>
        <taxon>Pterygota</taxon>
        <taxon>Neoptera</taxon>
        <taxon>Paraneoptera</taxon>
        <taxon>Thysanoptera</taxon>
        <taxon>Terebrantia</taxon>
        <taxon>Thripoidea</taxon>
        <taxon>Thripidae</taxon>
        <taxon>Frankliniella</taxon>
    </lineage>
</organism>
<dbReference type="SMART" id="SM00220">
    <property type="entry name" value="S_TKc"/>
    <property type="match status" value="1"/>
</dbReference>
<evidence type="ECO:0000256" key="4">
    <source>
        <dbReference type="SAM" id="MobiDB-lite"/>
    </source>
</evidence>
<evidence type="ECO:0000256" key="1">
    <source>
        <dbReference type="ARBA" id="ARBA00022741"/>
    </source>
</evidence>
<name>A0A6J1T4C1_FRAOC</name>
<keyword evidence="2 3" id="KW-0067">ATP-binding</keyword>
<dbReference type="KEGG" id="foc:113211357"/>
<keyword evidence="1 3" id="KW-0547">Nucleotide-binding</keyword>
<feature type="compositionally biased region" description="Polar residues" evidence="4">
    <location>
        <begin position="10"/>
        <end position="28"/>
    </location>
</feature>
<dbReference type="PROSITE" id="PS00108">
    <property type="entry name" value="PROTEIN_KINASE_ST"/>
    <property type="match status" value="1"/>
</dbReference>